<sequence length="213" mass="23359">MAFVCPTKEETQNLAHMAANIKKTLQDVEKSLTVSVKPICVPCCVPLCEYPQEITNGNGKNPPKNSFDPPKVMVCYREPLSKSKAKEGKAEKEEGIIRLQQSKSRELRASILYTGCQCEKRDGLQDDCPRTGCHGSPECLTSPPTCGPSEFCDGKHLLKKNKYHDRNGSKSKKESDKAGSGKNESAQPKARYKCFAATVDPPIVCCPPCVPIL</sequence>
<protein>
    <submittedName>
        <fullName evidence="2">Uncharacterized protein</fullName>
    </submittedName>
</protein>
<dbReference type="AlphaFoldDB" id="A0A834IUJ6"/>
<dbReference type="Proteomes" id="UP000625711">
    <property type="component" value="Unassembled WGS sequence"/>
</dbReference>
<feature type="region of interest" description="Disordered" evidence="1">
    <location>
        <begin position="163"/>
        <end position="189"/>
    </location>
</feature>
<evidence type="ECO:0000313" key="2">
    <source>
        <dbReference type="EMBL" id="KAF7286326.1"/>
    </source>
</evidence>
<comment type="caution">
    <text evidence="2">The sequence shown here is derived from an EMBL/GenBank/DDBJ whole genome shotgun (WGS) entry which is preliminary data.</text>
</comment>
<name>A0A834IUJ6_RHYFE</name>
<reference evidence="2" key="1">
    <citation type="submission" date="2020-08" db="EMBL/GenBank/DDBJ databases">
        <title>Genome sequencing and assembly of the red palm weevil Rhynchophorus ferrugineus.</title>
        <authorList>
            <person name="Dias G.B."/>
            <person name="Bergman C.M."/>
            <person name="Manee M."/>
        </authorList>
    </citation>
    <scope>NUCLEOTIDE SEQUENCE</scope>
    <source>
        <strain evidence="2">AA-2017</strain>
        <tissue evidence="2">Whole larva</tissue>
    </source>
</reference>
<dbReference type="OrthoDB" id="6611808at2759"/>
<proteinExistence type="predicted"/>
<feature type="compositionally biased region" description="Basic and acidic residues" evidence="1">
    <location>
        <begin position="164"/>
        <end position="179"/>
    </location>
</feature>
<evidence type="ECO:0000256" key="1">
    <source>
        <dbReference type="SAM" id="MobiDB-lite"/>
    </source>
</evidence>
<dbReference type="EMBL" id="JAACXV010000029">
    <property type="protein sequence ID" value="KAF7286326.1"/>
    <property type="molecule type" value="Genomic_DNA"/>
</dbReference>
<evidence type="ECO:0000313" key="3">
    <source>
        <dbReference type="Proteomes" id="UP000625711"/>
    </source>
</evidence>
<gene>
    <name evidence="2" type="ORF">GWI33_006055</name>
</gene>
<accession>A0A834IUJ6</accession>
<organism evidence="2 3">
    <name type="scientific">Rhynchophorus ferrugineus</name>
    <name type="common">Red palm weevil</name>
    <name type="synonym">Curculio ferrugineus</name>
    <dbReference type="NCBI Taxonomy" id="354439"/>
    <lineage>
        <taxon>Eukaryota</taxon>
        <taxon>Metazoa</taxon>
        <taxon>Ecdysozoa</taxon>
        <taxon>Arthropoda</taxon>
        <taxon>Hexapoda</taxon>
        <taxon>Insecta</taxon>
        <taxon>Pterygota</taxon>
        <taxon>Neoptera</taxon>
        <taxon>Endopterygota</taxon>
        <taxon>Coleoptera</taxon>
        <taxon>Polyphaga</taxon>
        <taxon>Cucujiformia</taxon>
        <taxon>Curculionidae</taxon>
        <taxon>Dryophthorinae</taxon>
        <taxon>Rhynchophorus</taxon>
    </lineage>
</organism>
<keyword evidence="3" id="KW-1185">Reference proteome</keyword>